<dbReference type="PANTHER" id="PTHR30055">
    <property type="entry name" value="HTH-TYPE TRANSCRIPTIONAL REGULATOR RUTR"/>
    <property type="match status" value="1"/>
</dbReference>
<organism evidence="6 7">
    <name type="scientific">Georgenia deserti</name>
    <dbReference type="NCBI Taxonomy" id="2093781"/>
    <lineage>
        <taxon>Bacteria</taxon>
        <taxon>Bacillati</taxon>
        <taxon>Actinomycetota</taxon>
        <taxon>Actinomycetes</taxon>
        <taxon>Micrococcales</taxon>
        <taxon>Bogoriellaceae</taxon>
        <taxon>Georgenia</taxon>
    </lineage>
</organism>
<keyword evidence="2 4" id="KW-0238">DNA-binding</keyword>
<evidence type="ECO:0000256" key="4">
    <source>
        <dbReference type="PROSITE-ProRule" id="PRU00335"/>
    </source>
</evidence>
<evidence type="ECO:0000313" key="6">
    <source>
        <dbReference type="EMBL" id="MFD1717213.1"/>
    </source>
</evidence>
<gene>
    <name evidence="6" type="ORF">ACFSE6_05165</name>
</gene>
<evidence type="ECO:0000313" key="7">
    <source>
        <dbReference type="Proteomes" id="UP001597277"/>
    </source>
</evidence>
<evidence type="ECO:0000256" key="2">
    <source>
        <dbReference type="ARBA" id="ARBA00023125"/>
    </source>
</evidence>
<protein>
    <submittedName>
        <fullName evidence="6">TetR/AcrR family transcriptional regulator</fullName>
    </submittedName>
</protein>
<dbReference type="InterPro" id="IPR004111">
    <property type="entry name" value="Repressor_TetR_C"/>
</dbReference>
<evidence type="ECO:0000259" key="5">
    <source>
        <dbReference type="PROSITE" id="PS50977"/>
    </source>
</evidence>
<dbReference type="EMBL" id="JBHUEE010000002">
    <property type="protein sequence ID" value="MFD1717213.1"/>
    <property type="molecule type" value="Genomic_DNA"/>
</dbReference>
<dbReference type="RefSeq" id="WP_388003006.1">
    <property type="nucleotide sequence ID" value="NZ_JBHUEE010000002.1"/>
</dbReference>
<dbReference type="Gene3D" id="1.10.357.10">
    <property type="entry name" value="Tetracycline Repressor, domain 2"/>
    <property type="match status" value="1"/>
</dbReference>
<dbReference type="SUPFAM" id="SSF48498">
    <property type="entry name" value="Tetracyclin repressor-like, C-terminal domain"/>
    <property type="match status" value="1"/>
</dbReference>
<dbReference type="InterPro" id="IPR001647">
    <property type="entry name" value="HTH_TetR"/>
</dbReference>
<dbReference type="InterPro" id="IPR009057">
    <property type="entry name" value="Homeodomain-like_sf"/>
</dbReference>
<feature type="DNA-binding region" description="H-T-H motif" evidence="4">
    <location>
        <begin position="31"/>
        <end position="50"/>
    </location>
</feature>
<dbReference type="Proteomes" id="UP001597277">
    <property type="component" value="Unassembled WGS sequence"/>
</dbReference>
<accession>A0ABW4L0S1</accession>
<dbReference type="InterPro" id="IPR050109">
    <property type="entry name" value="HTH-type_TetR-like_transc_reg"/>
</dbReference>
<feature type="domain" description="HTH tetR-type" evidence="5">
    <location>
        <begin position="8"/>
        <end position="68"/>
    </location>
</feature>
<dbReference type="PANTHER" id="PTHR30055:SF151">
    <property type="entry name" value="TRANSCRIPTIONAL REGULATORY PROTEIN"/>
    <property type="match status" value="1"/>
</dbReference>
<dbReference type="Pfam" id="PF00440">
    <property type="entry name" value="TetR_N"/>
    <property type="match status" value="1"/>
</dbReference>
<dbReference type="SUPFAM" id="SSF46689">
    <property type="entry name" value="Homeodomain-like"/>
    <property type="match status" value="1"/>
</dbReference>
<keyword evidence="7" id="KW-1185">Reference proteome</keyword>
<name>A0ABW4L0S1_9MICO</name>
<keyword evidence="1" id="KW-0805">Transcription regulation</keyword>
<comment type="caution">
    <text evidence="6">The sequence shown here is derived from an EMBL/GenBank/DDBJ whole genome shotgun (WGS) entry which is preliminary data.</text>
</comment>
<dbReference type="InterPro" id="IPR036271">
    <property type="entry name" value="Tet_transcr_reg_TetR-rel_C_sf"/>
</dbReference>
<dbReference type="Gene3D" id="1.10.10.60">
    <property type="entry name" value="Homeodomain-like"/>
    <property type="match status" value="1"/>
</dbReference>
<evidence type="ECO:0000256" key="1">
    <source>
        <dbReference type="ARBA" id="ARBA00023015"/>
    </source>
</evidence>
<proteinExistence type="predicted"/>
<keyword evidence="3" id="KW-0804">Transcription</keyword>
<reference evidence="7" key="1">
    <citation type="journal article" date="2019" name="Int. J. Syst. Evol. Microbiol.">
        <title>The Global Catalogue of Microorganisms (GCM) 10K type strain sequencing project: providing services to taxonomists for standard genome sequencing and annotation.</title>
        <authorList>
            <consortium name="The Broad Institute Genomics Platform"/>
            <consortium name="The Broad Institute Genome Sequencing Center for Infectious Disease"/>
            <person name="Wu L."/>
            <person name="Ma J."/>
        </authorList>
    </citation>
    <scope>NUCLEOTIDE SEQUENCE [LARGE SCALE GENOMIC DNA]</scope>
    <source>
        <strain evidence="7">JCM 17130</strain>
    </source>
</reference>
<dbReference type="PROSITE" id="PS50977">
    <property type="entry name" value="HTH_TETR_2"/>
    <property type="match status" value="1"/>
</dbReference>
<dbReference type="Pfam" id="PF02909">
    <property type="entry name" value="TetR_C_1"/>
    <property type="match status" value="1"/>
</dbReference>
<evidence type="ECO:0000256" key="3">
    <source>
        <dbReference type="ARBA" id="ARBA00023163"/>
    </source>
</evidence>
<sequence>MPTRRRTPLTRDRALRCAVELADAEGLDAVTMRNLAGRLGVVPMALYKHVANKEDLLDGMVDVLVAAIVPPDPHQPWKDAVRGTVLDARRMIERHPWARSAIETRTRRTPTVLRYMDALAGTFLAAGFSADLTHHVMHALGHRIWGFSPEAFDAPDEPDAATPPADPAQAEDMVAQMSRSYPSITAITLATIDGDLTRLGEGCDEDFEFTFALDLLLDAVERLRDARWSSQPR</sequence>